<dbReference type="Gene3D" id="3.30.450.40">
    <property type="match status" value="1"/>
</dbReference>
<evidence type="ECO:0000256" key="2">
    <source>
        <dbReference type="ARBA" id="ARBA00023125"/>
    </source>
</evidence>
<dbReference type="SUPFAM" id="SSF55781">
    <property type="entry name" value="GAF domain-like"/>
    <property type="match status" value="1"/>
</dbReference>
<dbReference type="InterPro" id="IPR036390">
    <property type="entry name" value="WH_DNA-bd_sf"/>
</dbReference>
<dbReference type="InterPro" id="IPR029016">
    <property type="entry name" value="GAF-like_dom_sf"/>
</dbReference>
<evidence type="ECO:0000313" key="7">
    <source>
        <dbReference type="Proteomes" id="UP000626220"/>
    </source>
</evidence>
<dbReference type="GO" id="GO:0003700">
    <property type="term" value="F:DNA-binding transcription factor activity"/>
    <property type="evidence" value="ECO:0007669"/>
    <property type="project" value="TreeGrafter"/>
</dbReference>
<evidence type="ECO:0000313" key="6">
    <source>
        <dbReference type="EMBL" id="GHF65081.1"/>
    </source>
</evidence>
<keyword evidence="7" id="KW-1185">Reference proteome</keyword>
<sequence>MAKKTTSDDSPLGRYFNVLEAVVANRNGISLTEVARITGLPKPTAHRLLNALAEISVLQYDDHGRKSFQAGPRLWRILQLGANPSQVARYAQMVCRELSEVLGETCYCVRYDGETVESIAQEVSPAGYRFHVVPGDILPFHAAATAKVILAAQPDDIVEQHLSGALASFTPHTKSSRIDIFAELSEVRKNGFAICDREIDENVMAYAVPVKLDGQPVVYAMGVTGPVSRMKQDDAMKFIEPLRRGAERFAEMMSGRGPL</sequence>
<name>A0A8J3H1N9_9RHOB</name>
<dbReference type="InterPro" id="IPR014757">
    <property type="entry name" value="Tscrpt_reg_IclR_C"/>
</dbReference>
<evidence type="ECO:0000259" key="4">
    <source>
        <dbReference type="PROSITE" id="PS51077"/>
    </source>
</evidence>
<dbReference type="GO" id="GO:0003677">
    <property type="term" value="F:DNA binding"/>
    <property type="evidence" value="ECO:0007669"/>
    <property type="project" value="UniProtKB-KW"/>
</dbReference>
<feature type="domain" description="HTH iclR-type" evidence="4">
    <location>
        <begin position="9"/>
        <end position="72"/>
    </location>
</feature>
<keyword evidence="1" id="KW-0805">Transcription regulation</keyword>
<dbReference type="SUPFAM" id="SSF46785">
    <property type="entry name" value="Winged helix' DNA-binding domain"/>
    <property type="match status" value="1"/>
</dbReference>
<keyword evidence="2" id="KW-0238">DNA-binding</keyword>
<dbReference type="GO" id="GO:0045892">
    <property type="term" value="P:negative regulation of DNA-templated transcription"/>
    <property type="evidence" value="ECO:0007669"/>
    <property type="project" value="TreeGrafter"/>
</dbReference>
<reference evidence="6" key="2">
    <citation type="submission" date="2020-09" db="EMBL/GenBank/DDBJ databases">
        <authorList>
            <person name="Sun Q."/>
            <person name="Kim S."/>
        </authorList>
    </citation>
    <scope>NUCLEOTIDE SEQUENCE</scope>
    <source>
        <strain evidence="6">KCTC 42650</strain>
    </source>
</reference>
<comment type="caution">
    <text evidence="6">The sequence shown here is derived from an EMBL/GenBank/DDBJ whole genome shotgun (WGS) entry which is preliminary data.</text>
</comment>
<keyword evidence="3" id="KW-0804">Transcription</keyword>
<dbReference type="PROSITE" id="PS51077">
    <property type="entry name" value="HTH_ICLR"/>
    <property type="match status" value="1"/>
</dbReference>
<evidence type="ECO:0000259" key="5">
    <source>
        <dbReference type="PROSITE" id="PS51078"/>
    </source>
</evidence>
<dbReference type="PANTHER" id="PTHR30136">
    <property type="entry name" value="HELIX-TURN-HELIX TRANSCRIPTIONAL REGULATOR, ICLR FAMILY"/>
    <property type="match status" value="1"/>
</dbReference>
<dbReference type="PROSITE" id="PS51078">
    <property type="entry name" value="ICLR_ED"/>
    <property type="match status" value="1"/>
</dbReference>
<evidence type="ECO:0000256" key="1">
    <source>
        <dbReference type="ARBA" id="ARBA00023015"/>
    </source>
</evidence>
<gene>
    <name evidence="6" type="ORF">GCM10017056_40380</name>
</gene>
<dbReference type="SMART" id="SM00346">
    <property type="entry name" value="HTH_ICLR"/>
    <property type="match status" value="1"/>
</dbReference>
<reference evidence="6" key="1">
    <citation type="journal article" date="2014" name="Int. J. Syst. Evol. Microbiol.">
        <title>Complete genome sequence of Corynebacterium casei LMG S-19264T (=DSM 44701T), isolated from a smear-ripened cheese.</title>
        <authorList>
            <consortium name="US DOE Joint Genome Institute (JGI-PGF)"/>
            <person name="Walter F."/>
            <person name="Albersmeier A."/>
            <person name="Kalinowski J."/>
            <person name="Ruckert C."/>
        </authorList>
    </citation>
    <scope>NUCLEOTIDE SEQUENCE</scope>
    <source>
        <strain evidence="6">KCTC 42650</strain>
    </source>
</reference>
<dbReference type="PANTHER" id="PTHR30136:SF24">
    <property type="entry name" value="HTH-TYPE TRANSCRIPTIONAL REPRESSOR ALLR"/>
    <property type="match status" value="1"/>
</dbReference>
<accession>A0A8J3H1N9</accession>
<dbReference type="Pfam" id="PF01614">
    <property type="entry name" value="IclR_C"/>
    <property type="match status" value="1"/>
</dbReference>
<dbReference type="InterPro" id="IPR050707">
    <property type="entry name" value="HTH_MetabolicPath_Reg"/>
</dbReference>
<dbReference type="EMBL" id="BNCJ01000016">
    <property type="protein sequence ID" value="GHF65081.1"/>
    <property type="molecule type" value="Genomic_DNA"/>
</dbReference>
<dbReference type="Gene3D" id="1.10.10.10">
    <property type="entry name" value="Winged helix-like DNA-binding domain superfamily/Winged helix DNA-binding domain"/>
    <property type="match status" value="1"/>
</dbReference>
<organism evidence="6 7">
    <name type="scientific">Seohaeicola zhoushanensis</name>
    <dbReference type="NCBI Taxonomy" id="1569283"/>
    <lineage>
        <taxon>Bacteria</taxon>
        <taxon>Pseudomonadati</taxon>
        <taxon>Pseudomonadota</taxon>
        <taxon>Alphaproteobacteria</taxon>
        <taxon>Rhodobacterales</taxon>
        <taxon>Roseobacteraceae</taxon>
        <taxon>Seohaeicola</taxon>
    </lineage>
</organism>
<dbReference type="Pfam" id="PF09339">
    <property type="entry name" value="HTH_IclR"/>
    <property type="match status" value="1"/>
</dbReference>
<proteinExistence type="predicted"/>
<dbReference type="AlphaFoldDB" id="A0A8J3H1N9"/>
<dbReference type="RefSeq" id="WP_189681929.1">
    <property type="nucleotide sequence ID" value="NZ_BNCJ01000016.1"/>
</dbReference>
<evidence type="ECO:0000256" key="3">
    <source>
        <dbReference type="ARBA" id="ARBA00023163"/>
    </source>
</evidence>
<feature type="domain" description="IclR-ED" evidence="5">
    <location>
        <begin position="73"/>
        <end position="255"/>
    </location>
</feature>
<protein>
    <submittedName>
        <fullName evidence="6">Transcriptional regulator</fullName>
    </submittedName>
</protein>
<dbReference type="InterPro" id="IPR005471">
    <property type="entry name" value="Tscrpt_reg_IclR_N"/>
</dbReference>
<dbReference type="Proteomes" id="UP000626220">
    <property type="component" value="Unassembled WGS sequence"/>
</dbReference>
<dbReference type="InterPro" id="IPR036388">
    <property type="entry name" value="WH-like_DNA-bd_sf"/>
</dbReference>